<dbReference type="AlphaFoldDB" id="D2A3A5"/>
<evidence type="ECO:0000256" key="2">
    <source>
        <dbReference type="ARBA" id="ARBA00022729"/>
    </source>
</evidence>
<keyword evidence="3" id="KW-0677">Repeat</keyword>
<feature type="compositionally biased region" description="Pro residues" evidence="4">
    <location>
        <begin position="58"/>
        <end position="68"/>
    </location>
</feature>
<evidence type="ECO:0000313" key="5">
    <source>
        <dbReference type="EMBL" id="EFA02287.1"/>
    </source>
</evidence>
<dbReference type="Pfam" id="PF13855">
    <property type="entry name" value="LRR_8"/>
    <property type="match status" value="1"/>
</dbReference>
<dbReference type="PROSITE" id="PS51450">
    <property type="entry name" value="LRR"/>
    <property type="match status" value="2"/>
</dbReference>
<evidence type="ECO:0000256" key="1">
    <source>
        <dbReference type="ARBA" id="ARBA00022614"/>
    </source>
</evidence>
<dbReference type="STRING" id="7070.D2A3A5"/>
<dbReference type="InterPro" id="IPR050541">
    <property type="entry name" value="LRR_TM_domain-containing"/>
</dbReference>
<dbReference type="PANTHER" id="PTHR24369">
    <property type="entry name" value="ANTIGEN BSP, PUTATIVE-RELATED"/>
    <property type="match status" value="1"/>
</dbReference>
<proteinExistence type="predicted"/>
<evidence type="ECO:0000313" key="6">
    <source>
        <dbReference type="Proteomes" id="UP000007266"/>
    </source>
</evidence>
<protein>
    <submittedName>
        <fullName evidence="5">Uncharacterized protein</fullName>
    </submittedName>
</protein>
<dbReference type="InterPro" id="IPR003591">
    <property type="entry name" value="Leu-rich_rpt_typical-subtyp"/>
</dbReference>
<organism evidence="5 6">
    <name type="scientific">Tribolium castaneum</name>
    <name type="common">Red flour beetle</name>
    <dbReference type="NCBI Taxonomy" id="7070"/>
    <lineage>
        <taxon>Eukaryota</taxon>
        <taxon>Metazoa</taxon>
        <taxon>Ecdysozoa</taxon>
        <taxon>Arthropoda</taxon>
        <taxon>Hexapoda</taxon>
        <taxon>Insecta</taxon>
        <taxon>Pterygota</taxon>
        <taxon>Neoptera</taxon>
        <taxon>Endopterygota</taxon>
        <taxon>Coleoptera</taxon>
        <taxon>Polyphaga</taxon>
        <taxon>Cucujiformia</taxon>
        <taxon>Tenebrionidae</taxon>
        <taxon>Tenebrionidae incertae sedis</taxon>
        <taxon>Tribolium</taxon>
    </lineage>
</organism>
<evidence type="ECO:0000256" key="3">
    <source>
        <dbReference type="ARBA" id="ARBA00022737"/>
    </source>
</evidence>
<accession>D2A3A5</accession>
<dbReference type="SUPFAM" id="SSF52058">
    <property type="entry name" value="L domain-like"/>
    <property type="match status" value="1"/>
</dbReference>
<feature type="region of interest" description="Disordered" evidence="4">
    <location>
        <begin position="53"/>
        <end position="77"/>
    </location>
</feature>
<dbReference type="HOGENOM" id="CLU_483436_0_0_1"/>
<sequence length="564" mass="63967">MATGRTVRQVKQGEKLRRSQNSLNPISGPDSNIEHNEGVAKVVKTSAFVEVEGYGPYKPVPPPKPLPQQPISSQQGCLTPPPYRMPPYPLYNEPSIPGATGLDTSPATQGLHTHSSKFPIEREVILSSTDKNSKIPILHDYKKRTKGAIAPDVPPKQMAAWTAQGQTHQILSPDQTYMTVCDKVEDIFDRNVCSEAQATICTDLLIKSEVPRKLVNLNLKSLYDKLCRYDLKNLIIVGQFIADATSANCVASCLFGLENLSFYGNEIKILRRFTFPAAEKLRKLSLVKNRIENVDFSSFSLLNVANIDLSYNNIQAIEEGTFNHTSLSVVNLQHNQIAFLDPGSFGANLELLDLSYNKLVSIKDQVFAHTKNIRELILSHNQLWIVPDLNQMSDLRAVGLSNNEIRTVYFQEFRSVRDLRLLDLSHNKLDEATEVLKVFANKNHLWALSLAFNNLENIDFSAFNNVTTGFLMLYGNPWRCNKWDQVERILRLNFINWAQCDFNLFSSGFFPYCIADSIEDSEVESARKRFRDAVTHELLKMCHIDIHSERYNLLYPHGTEYMCF</sequence>
<gene>
    <name evidence="5" type="primary">AUGUSTUS-3.0.2_07951</name>
    <name evidence="5" type="ORF">TcasGA2_TC007951</name>
</gene>
<keyword evidence="6" id="KW-1185">Reference proteome</keyword>
<keyword evidence="2" id="KW-0732">Signal</keyword>
<dbReference type="Proteomes" id="UP000007266">
    <property type="component" value="Linkage group 4"/>
</dbReference>
<dbReference type="eggNOG" id="KOG0619">
    <property type="taxonomic scope" value="Eukaryota"/>
</dbReference>
<name>D2A3A5_TRICA</name>
<reference evidence="5 6" key="2">
    <citation type="journal article" date="2010" name="Nucleic Acids Res.">
        <title>BeetleBase in 2010: revisions to provide comprehensive genomic information for Tribolium castaneum.</title>
        <authorList>
            <person name="Kim H.S."/>
            <person name="Murphy T."/>
            <person name="Xia J."/>
            <person name="Caragea D."/>
            <person name="Park Y."/>
            <person name="Beeman R.W."/>
            <person name="Lorenzen M.D."/>
            <person name="Butcher S."/>
            <person name="Manak J.R."/>
            <person name="Brown S.J."/>
        </authorList>
    </citation>
    <scope>GENOME REANNOTATION</scope>
    <source>
        <strain evidence="5 6">Georgia GA2</strain>
    </source>
</reference>
<dbReference type="InParanoid" id="D2A3A5"/>
<keyword evidence="1" id="KW-0433">Leucine-rich repeat</keyword>
<dbReference type="PRINTS" id="PR00019">
    <property type="entry name" value="LEURICHRPT"/>
</dbReference>
<dbReference type="Gene3D" id="3.80.10.10">
    <property type="entry name" value="Ribonuclease Inhibitor"/>
    <property type="match status" value="3"/>
</dbReference>
<dbReference type="SMART" id="SM00369">
    <property type="entry name" value="LRR_TYP"/>
    <property type="match status" value="7"/>
</dbReference>
<evidence type="ECO:0000256" key="4">
    <source>
        <dbReference type="SAM" id="MobiDB-lite"/>
    </source>
</evidence>
<feature type="region of interest" description="Disordered" evidence="4">
    <location>
        <begin position="1"/>
        <end position="36"/>
    </location>
</feature>
<dbReference type="InterPro" id="IPR001611">
    <property type="entry name" value="Leu-rich_rpt"/>
</dbReference>
<dbReference type="PANTHER" id="PTHR24369:SF210">
    <property type="entry name" value="CHAOPTIN-RELATED"/>
    <property type="match status" value="1"/>
</dbReference>
<dbReference type="InterPro" id="IPR032675">
    <property type="entry name" value="LRR_dom_sf"/>
</dbReference>
<dbReference type="PhylomeDB" id="D2A3A5"/>
<dbReference type="EMBL" id="KQ971338">
    <property type="protein sequence ID" value="EFA02287.1"/>
    <property type="molecule type" value="Genomic_DNA"/>
</dbReference>
<reference evidence="5 6" key="1">
    <citation type="journal article" date="2008" name="Nature">
        <title>The genome of the model beetle and pest Tribolium castaneum.</title>
        <authorList>
            <consortium name="Tribolium Genome Sequencing Consortium"/>
            <person name="Richards S."/>
            <person name="Gibbs R.A."/>
            <person name="Weinstock G.M."/>
            <person name="Brown S.J."/>
            <person name="Denell R."/>
            <person name="Beeman R.W."/>
            <person name="Gibbs R."/>
            <person name="Beeman R.W."/>
            <person name="Brown S.J."/>
            <person name="Bucher G."/>
            <person name="Friedrich M."/>
            <person name="Grimmelikhuijzen C.J."/>
            <person name="Klingler M."/>
            <person name="Lorenzen M."/>
            <person name="Richards S."/>
            <person name="Roth S."/>
            <person name="Schroder R."/>
            <person name="Tautz D."/>
            <person name="Zdobnov E.M."/>
            <person name="Muzny D."/>
            <person name="Gibbs R.A."/>
            <person name="Weinstock G.M."/>
            <person name="Attaway T."/>
            <person name="Bell S."/>
            <person name="Buhay C.J."/>
            <person name="Chandrabose M.N."/>
            <person name="Chavez D."/>
            <person name="Clerk-Blankenburg K.P."/>
            <person name="Cree A."/>
            <person name="Dao M."/>
            <person name="Davis C."/>
            <person name="Chacko J."/>
            <person name="Dinh H."/>
            <person name="Dugan-Rocha S."/>
            <person name="Fowler G."/>
            <person name="Garner T.T."/>
            <person name="Garnes J."/>
            <person name="Gnirke A."/>
            <person name="Hawes A."/>
            <person name="Hernandez J."/>
            <person name="Hines S."/>
            <person name="Holder M."/>
            <person name="Hume J."/>
            <person name="Jhangiani S.N."/>
            <person name="Joshi V."/>
            <person name="Khan Z.M."/>
            <person name="Jackson L."/>
            <person name="Kovar C."/>
            <person name="Kowis A."/>
            <person name="Lee S."/>
            <person name="Lewis L.R."/>
            <person name="Margolis J."/>
            <person name="Morgan M."/>
            <person name="Nazareth L.V."/>
            <person name="Nguyen N."/>
            <person name="Okwuonu G."/>
            <person name="Parker D."/>
            <person name="Richards S."/>
            <person name="Ruiz S.J."/>
            <person name="Santibanez J."/>
            <person name="Savard J."/>
            <person name="Scherer S.E."/>
            <person name="Schneider B."/>
            <person name="Sodergren E."/>
            <person name="Tautz D."/>
            <person name="Vattahil S."/>
            <person name="Villasana D."/>
            <person name="White C.S."/>
            <person name="Wright R."/>
            <person name="Park Y."/>
            <person name="Beeman R.W."/>
            <person name="Lord J."/>
            <person name="Oppert B."/>
            <person name="Lorenzen M."/>
            <person name="Brown S."/>
            <person name="Wang L."/>
            <person name="Savard J."/>
            <person name="Tautz D."/>
            <person name="Richards S."/>
            <person name="Weinstock G."/>
            <person name="Gibbs R.A."/>
            <person name="Liu Y."/>
            <person name="Worley K."/>
            <person name="Weinstock G."/>
            <person name="Elsik C.G."/>
            <person name="Reese J.T."/>
            <person name="Elhaik E."/>
            <person name="Landan G."/>
            <person name="Graur D."/>
            <person name="Arensburger P."/>
            <person name="Atkinson P."/>
            <person name="Beeman R.W."/>
            <person name="Beidler J."/>
            <person name="Brown S.J."/>
            <person name="Demuth J.P."/>
            <person name="Drury D.W."/>
            <person name="Du Y.Z."/>
            <person name="Fujiwara H."/>
            <person name="Lorenzen M."/>
            <person name="Maselli V."/>
            <person name="Osanai M."/>
            <person name="Park Y."/>
            <person name="Robertson H.M."/>
            <person name="Tu Z."/>
            <person name="Wang J.J."/>
            <person name="Wang S."/>
            <person name="Richards S."/>
            <person name="Song H."/>
            <person name="Zhang L."/>
            <person name="Sodergren E."/>
            <person name="Werner D."/>
            <person name="Stanke M."/>
            <person name="Morgenstern B."/>
            <person name="Solovyev V."/>
            <person name="Kosarev P."/>
            <person name="Brown G."/>
            <person name="Chen H.C."/>
            <person name="Ermolaeva O."/>
            <person name="Hlavina W."/>
            <person name="Kapustin Y."/>
            <person name="Kiryutin B."/>
            <person name="Kitts P."/>
            <person name="Maglott D."/>
            <person name="Pruitt K."/>
            <person name="Sapojnikov V."/>
            <person name="Souvorov A."/>
            <person name="Mackey A.J."/>
            <person name="Waterhouse R.M."/>
            <person name="Wyder S."/>
            <person name="Zdobnov E.M."/>
            <person name="Zdobnov E.M."/>
            <person name="Wyder S."/>
            <person name="Kriventseva E.V."/>
            <person name="Kadowaki T."/>
            <person name="Bork P."/>
            <person name="Aranda M."/>
            <person name="Bao R."/>
            <person name="Beermann A."/>
            <person name="Berns N."/>
            <person name="Bolognesi R."/>
            <person name="Bonneton F."/>
            <person name="Bopp D."/>
            <person name="Brown S.J."/>
            <person name="Bucher G."/>
            <person name="Butts T."/>
            <person name="Chaumot A."/>
            <person name="Denell R.E."/>
            <person name="Ferrier D.E."/>
            <person name="Friedrich M."/>
            <person name="Gordon C.M."/>
            <person name="Jindra M."/>
            <person name="Klingler M."/>
            <person name="Lan Q."/>
            <person name="Lattorff H.M."/>
            <person name="Laudet V."/>
            <person name="von Levetsow C."/>
            <person name="Liu Z."/>
            <person name="Lutz R."/>
            <person name="Lynch J.A."/>
            <person name="da Fonseca R.N."/>
            <person name="Posnien N."/>
            <person name="Reuter R."/>
            <person name="Roth S."/>
            <person name="Savard J."/>
            <person name="Schinko J.B."/>
            <person name="Schmitt C."/>
            <person name="Schoppmeier M."/>
            <person name="Schroder R."/>
            <person name="Shippy T.D."/>
            <person name="Simonnet F."/>
            <person name="Marques-Souza H."/>
            <person name="Tautz D."/>
            <person name="Tomoyasu Y."/>
            <person name="Trauner J."/>
            <person name="Van der Zee M."/>
            <person name="Vervoort M."/>
            <person name="Wittkopp N."/>
            <person name="Wimmer E.A."/>
            <person name="Yang X."/>
            <person name="Jones A.K."/>
            <person name="Sattelle D.B."/>
            <person name="Ebert P.R."/>
            <person name="Nelson D."/>
            <person name="Scott J.G."/>
            <person name="Beeman R.W."/>
            <person name="Muthukrishnan S."/>
            <person name="Kramer K.J."/>
            <person name="Arakane Y."/>
            <person name="Beeman R.W."/>
            <person name="Zhu Q."/>
            <person name="Hogenkamp D."/>
            <person name="Dixit R."/>
            <person name="Oppert B."/>
            <person name="Jiang H."/>
            <person name="Zou Z."/>
            <person name="Marshall J."/>
            <person name="Elpidina E."/>
            <person name="Vinokurov K."/>
            <person name="Oppert C."/>
            <person name="Zou Z."/>
            <person name="Evans J."/>
            <person name="Lu Z."/>
            <person name="Zhao P."/>
            <person name="Sumathipala N."/>
            <person name="Altincicek B."/>
            <person name="Vilcinskas A."/>
            <person name="Williams M."/>
            <person name="Hultmark D."/>
            <person name="Hetru C."/>
            <person name="Jiang H."/>
            <person name="Grimmelikhuijzen C.J."/>
            <person name="Hauser F."/>
            <person name="Cazzamali G."/>
            <person name="Williamson M."/>
            <person name="Park Y."/>
            <person name="Li B."/>
            <person name="Tanaka Y."/>
            <person name="Predel R."/>
            <person name="Neupert S."/>
            <person name="Schachtner J."/>
            <person name="Verleyen P."/>
            <person name="Raible F."/>
            <person name="Bork P."/>
            <person name="Friedrich M."/>
            <person name="Walden K.K."/>
            <person name="Robertson H.M."/>
            <person name="Angeli S."/>
            <person name="Foret S."/>
            <person name="Bucher G."/>
            <person name="Schuetz S."/>
            <person name="Maleszka R."/>
            <person name="Wimmer E.A."/>
            <person name="Beeman R.W."/>
            <person name="Lorenzen M."/>
            <person name="Tomoyasu Y."/>
            <person name="Miller S.C."/>
            <person name="Grossmann D."/>
            <person name="Bucher G."/>
        </authorList>
    </citation>
    <scope>NUCLEOTIDE SEQUENCE [LARGE SCALE GENOMIC DNA]</scope>
    <source>
        <strain evidence="5 6">Georgia GA2</strain>
    </source>
</reference>